<evidence type="ECO:0000313" key="1">
    <source>
        <dbReference type="EMBL" id="OQU78988.1"/>
    </source>
</evidence>
<proteinExistence type="predicted"/>
<keyword evidence="2" id="KW-1185">Reference proteome</keyword>
<organism evidence="1 2">
    <name type="scientific">Sorghum bicolor</name>
    <name type="common">Sorghum</name>
    <name type="synonym">Sorghum vulgare</name>
    <dbReference type="NCBI Taxonomy" id="4558"/>
    <lineage>
        <taxon>Eukaryota</taxon>
        <taxon>Viridiplantae</taxon>
        <taxon>Streptophyta</taxon>
        <taxon>Embryophyta</taxon>
        <taxon>Tracheophyta</taxon>
        <taxon>Spermatophyta</taxon>
        <taxon>Magnoliopsida</taxon>
        <taxon>Liliopsida</taxon>
        <taxon>Poales</taxon>
        <taxon>Poaceae</taxon>
        <taxon>PACMAD clade</taxon>
        <taxon>Panicoideae</taxon>
        <taxon>Andropogonodae</taxon>
        <taxon>Andropogoneae</taxon>
        <taxon>Sorghinae</taxon>
        <taxon>Sorghum</taxon>
    </lineage>
</organism>
<dbReference type="Proteomes" id="UP000000768">
    <property type="component" value="Chromosome 8"/>
</dbReference>
<dbReference type="STRING" id="4558.A0A1Z5R5D5"/>
<reference evidence="2" key="2">
    <citation type="journal article" date="2018" name="Plant J.">
        <title>The Sorghum bicolor reference genome: improved assembly, gene annotations, a transcriptome atlas, and signatures of genome organization.</title>
        <authorList>
            <person name="McCormick R.F."/>
            <person name="Truong S.K."/>
            <person name="Sreedasyam A."/>
            <person name="Jenkins J."/>
            <person name="Shu S."/>
            <person name="Sims D."/>
            <person name="Kennedy M."/>
            <person name="Amirebrahimi M."/>
            <person name="Weers B.D."/>
            <person name="McKinley B."/>
            <person name="Mattison A."/>
            <person name="Morishige D.T."/>
            <person name="Grimwood J."/>
            <person name="Schmutz J."/>
            <person name="Mullet J.E."/>
        </authorList>
    </citation>
    <scope>NUCLEOTIDE SEQUENCE [LARGE SCALE GENOMIC DNA]</scope>
    <source>
        <strain evidence="2">cv. BTx623</strain>
    </source>
</reference>
<reference evidence="1 2" key="1">
    <citation type="journal article" date="2009" name="Nature">
        <title>The Sorghum bicolor genome and the diversification of grasses.</title>
        <authorList>
            <person name="Paterson A.H."/>
            <person name="Bowers J.E."/>
            <person name="Bruggmann R."/>
            <person name="Dubchak I."/>
            <person name="Grimwood J."/>
            <person name="Gundlach H."/>
            <person name="Haberer G."/>
            <person name="Hellsten U."/>
            <person name="Mitros T."/>
            <person name="Poliakov A."/>
            <person name="Schmutz J."/>
            <person name="Spannagl M."/>
            <person name="Tang H."/>
            <person name="Wang X."/>
            <person name="Wicker T."/>
            <person name="Bharti A.K."/>
            <person name="Chapman J."/>
            <person name="Feltus F.A."/>
            <person name="Gowik U."/>
            <person name="Grigoriev I.V."/>
            <person name="Lyons E."/>
            <person name="Maher C.A."/>
            <person name="Martis M."/>
            <person name="Narechania A."/>
            <person name="Otillar R.P."/>
            <person name="Penning B.W."/>
            <person name="Salamov A.A."/>
            <person name="Wang Y."/>
            <person name="Zhang L."/>
            <person name="Carpita N.C."/>
            <person name="Freeling M."/>
            <person name="Gingle A.R."/>
            <person name="Hash C.T."/>
            <person name="Keller B."/>
            <person name="Klein P."/>
            <person name="Kresovich S."/>
            <person name="McCann M.C."/>
            <person name="Ming R."/>
            <person name="Peterson D.G."/>
            <person name="Mehboob-ur-Rahman"/>
            <person name="Ware D."/>
            <person name="Westhoff P."/>
            <person name="Mayer K.F."/>
            <person name="Messing J."/>
            <person name="Rokhsar D.S."/>
        </authorList>
    </citation>
    <scope>NUCLEOTIDE SEQUENCE [LARGE SCALE GENOMIC DNA]</scope>
    <source>
        <strain evidence="2">cv. BTx623</strain>
    </source>
</reference>
<protein>
    <submittedName>
        <fullName evidence="1">Uncharacterized protein</fullName>
    </submittedName>
</protein>
<accession>A0A1Z5R5D5</accession>
<dbReference type="EMBL" id="CM000767">
    <property type="protein sequence ID" value="OQU78988.1"/>
    <property type="molecule type" value="Genomic_DNA"/>
</dbReference>
<dbReference type="AlphaFoldDB" id="A0A1Z5R5D5"/>
<evidence type="ECO:0000313" key="2">
    <source>
        <dbReference type="Proteomes" id="UP000000768"/>
    </source>
</evidence>
<sequence>ASQRKIPILIDAARKREQLDELLNFASYIVWSAKFPQAVKPKLTEQLEPPTPRFGGHLINLHLPCMCRQKAASSKKFSFRICTRTFNGIVLGFVYFT</sequence>
<name>A0A1Z5R5D5_SORBI</name>
<feature type="non-terminal residue" evidence="1">
    <location>
        <position position="97"/>
    </location>
</feature>
<dbReference type="Gramene" id="OQU78988">
    <property type="protein sequence ID" value="OQU78988"/>
    <property type="gene ID" value="SORBI_3008G084501"/>
</dbReference>
<dbReference type="InParanoid" id="A0A1Z5R5D5"/>
<gene>
    <name evidence="1" type="ORF">SORBI_3008G084501</name>
</gene>